<comment type="caution">
    <text evidence="1">The sequence shown here is derived from an EMBL/GenBank/DDBJ whole genome shotgun (WGS) entry which is preliminary data.</text>
</comment>
<reference evidence="1" key="1">
    <citation type="journal article" date="2020" name="Stud. Mycol.">
        <title>101 Dothideomycetes genomes: a test case for predicting lifestyles and emergence of pathogens.</title>
        <authorList>
            <person name="Haridas S."/>
            <person name="Albert R."/>
            <person name="Binder M."/>
            <person name="Bloem J."/>
            <person name="Labutti K."/>
            <person name="Salamov A."/>
            <person name="Andreopoulos B."/>
            <person name="Baker S."/>
            <person name="Barry K."/>
            <person name="Bills G."/>
            <person name="Bluhm B."/>
            <person name="Cannon C."/>
            <person name="Castanera R."/>
            <person name="Culley D."/>
            <person name="Daum C."/>
            <person name="Ezra D."/>
            <person name="Gonzalez J."/>
            <person name="Henrissat B."/>
            <person name="Kuo A."/>
            <person name="Liang C."/>
            <person name="Lipzen A."/>
            <person name="Lutzoni F."/>
            <person name="Magnuson J."/>
            <person name="Mondo S."/>
            <person name="Nolan M."/>
            <person name="Ohm R."/>
            <person name="Pangilinan J."/>
            <person name="Park H.-J."/>
            <person name="Ramirez L."/>
            <person name="Alfaro M."/>
            <person name="Sun H."/>
            <person name="Tritt A."/>
            <person name="Yoshinaga Y."/>
            <person name="Zwiers L.-H."/>
            <person name="Turgeon B."/>
            <person name="Goodwin S."/>
            <person name="Spatafora J."/>
            <person name="Crous P."/>
            <person name="Grigoriev I."/>
        </authorList>
    </citation>
    <scope>NUCLEOTIDE SEQUENCE</scope>
    <source>
        <strain evidence="1">ATCC 200398</strain>
    </source>
</reference>
<protein>
    <submittedName>
        <fullName evidence="1">FAD-binding domain-containing protein</fullName>
    </submittedName>
</protein>
<proteinExistence type="predicted"/>
<dbReference type="EMBL" id="MU003563">
    <property type="protein sequence ID" value="KAF2462749.1"/>
    <property type="molecule type" value="Genomic_DNA"/>
</dbReference>
<evidence type="ECO:0000313" key="1">
    <source>
        <dbReference type="EMBL" id="KAF2462749.1"/>
    </source>
</evidence>
<evidence type="ECO:0000313" key="2">
    <source>
        <dbReference type="Proteomes" id="UP000799755"/>
    </source>
</evidence>
<gene>
    <name evidence="1" type="ORF">BDR25DRAFT_274068</name>
</gene>
<dbReference type="Proteomes" id="UP000799755">
    <property type="component" value="Unassembled WGS sequence"/>
</dbReference>
<keyword evidence="2" id="KW-1185">Reference proteome</keyword>
<accession>A0ACB6Q725</accession>
<sequence>MLIRFLASSSLLWRIALSHDPNSTLQMCKCLPSDACWPSQEEWRQLNTTVGGRLIKTVPLGSPCHDPVYNADECALLKEQWLYSGVHMESSSSVMAPLFANQSCDPFQPREKPCTLGNYVAYSVNASNADHIIATLKFADKKNIRFVIRNTGHDYLGRSTGAGALAIWTHHLKDVKILDWRDNDFRGKALKVGAGVQGFEALAAAKEAGLVVVTGECPTVGLAGGYIQGGGHSALSTKFGLAADNALSYDVVTATGELVTASGTEHQDLYWALSGGGGGNYGVVVSMTVRAHPDATTAGAAFMISGSEQNPEQIFDVIDAWHAALPKIVDSGVMAIYFFSNTFLQIPALTAYNKTASDIPHILEPFRNSLIAMNISFNPTVTQFSSYVDHYNKYWGPLPSGNIQVGTQLFGGRLIPRSILPSFSPTARKLANLGVIFIGVGLNVSHFGTSPPNAVLPQWRSSITQASLTLPWNFSASWEDMLDTQRKITEEVQPVIEAATAGAGAYMNEADFQQRGWQEVFFGRNYERLLRIKRRYDPKGLFFAEVAVGSEEWSVGSDGKMCRAGKLGVRGRRGLGEL</sequence>
<name>A0ACB6Q725_9PLEO</name>
<organism evidence="1 2">
    <name type="scientific">Lindgomyces ingoldianus</name>
    <dbReference type="NCBI Taxonomy" id="673940"/>
    <lineage>
        <taxon>Eukaryota</taxon>
        <taxon>Fungi</taxon>
        <taxon>Dikarya</taxon>
        <taxon>Ascomycota</taxon>
        <taxon>Pezizomycotina</taxon>
        <taxon>Dothideomycetes</taxon>
        <taxon>Pleosporomycetidae</taxon>
        <taxon>Pleosporales</taxon>
        <taxon>Lindgomycetaceae</taxon>
        <taxon>Lindgomyces</taxon>
    </lineage>
</organism>